<evidence type="ECO:0000256" key="2">
    <source>
        <dbReference type="ARBA" id="ARBA00022679"/>
    </source>
</evidence>
<dbReference type="PROSITE" id="PS51620">
    <property type="entry name" value="SAM_TRM61"/>
    <property type="match status" value="1"/>
</dbReference>
<keyword evidence="4" id="KW-0819">tRNA processing</keyword>
<feature type="region of interest" description="Disordered" evidence="5">
    <location>
        <begin position="273"/>
        <end position="293"/>
    </location>
</feature>
<evidence type="ECO:0000313" key="12">
    <source>
        <dbReference type="EMBL" id="CAB5035828.1"/>
    </source>
</evidence>
<dbReference type="AlphaFoldDB" id="A0A6J6VLW2"/>
<dbReference type="CDD" id="cd02440">
    <property type="entry name" value="AdoMet_MTases"/>
    <property type="match status" value="1"/>
</dbReference>
<keyword evidence="2" id="KW-0808">Transferase</keyword>
<dbReference type="EMBL" id="CAEZZS010000015">
    <property type="protein sequence ID" value="CAB4773412.1"/>
    <property type="molecule type" value="Genomic_DNA"/>
</dbReference>
<gene>
    <name evidence="7" type="ORF">UFOPK1811_00063</name>
    <name evidence="8" type="ORF">UFOPK2360_00250</name>
    <name evidence="9" type="ORF">UFOPK2659_00498</name>
    <name evidence="10" type="ORF">UFOPK2922_00497</name>
    <name evidence="11" type="ORF">UFOPK3306_00915</name>
    <name evidence="12" type="ORF">UFOPK4209_00353</name>
</gene>
<evidence type="ECO:0000256" key="4">
    <source>
        <dbReference type="ARBA" id="ARBA00022694"/>
    </source>
</evidence>
<dbReference type="GO" id="GO:0031515">
    <property type="term" value="C:tRNA (m1A) methyltransferase complex"/>
    <property type="evidence" value="ECO:0007669"/>
    <property type="project" value="InterPro"/>
</dbReference>
<dbReference type="SUPFAM" id="SSF53335">
    <property type="entry name" value="S-adenosyl-L-methionine-dependent methyltransferases"/>
    <property type="match status" value="1"/>
</dbReference>
<feature type="domain" description="tRNA (adenine(58)-N(1))-methyltransferase catalytic subunit TRM61 C-terminal" evidence="6">
    <location>
        <begin position="80"/>
        <end position="249"/>
    </location>
</feature>
<dbReference type="GO" id="GO:0160107">
    <property type="term" value="F:tRNA (adenine(58)-N1)-methyltransferase activity"/>
    <property type="evidence" value="ECO:0007669"/>
    <property type="project" value="InterPro"/>
</dbReference>
<dbReference type="PIRSF" id="PIRSF017269">
    <property type="entry name" value="GCD14"/>
    <property type="match status" value="1"/>
</dbReference>
<evidence type="ECO:0000256" key="1">
    <source>
        <dbReference type="ARBA" id="ARBA00022603"/>
    </source>
</evidence>
<sequence length="293" mass="32440">MSENEFVESSRSGPLRAGERIQLTDAKGKLHTITLTPGATWQGHKGHISHDQIIGSSEGSILLSTLGAPYFYQRPLLEDFVLSMPRGATIVYPKDAAEIIAYGDIHSGDRVLEAGVGSGALTISLLRAVGSTGRVLSIERRADFGEIATKNISLFFGSAHPGWELQINSFQDAIIEEKFDRVVLDMLAPWDCVEITSQILRPGGVFIGYVTTTTQLSRLVEALRANLLFTEPESWESLHRPWHVESLSVRPEHRMISHTGFLVRSRRVADGVAAMRKRRRPSKPGEEDLLDQE</sequence>
<dbReference type="Pfam" id="PF08704">
    <property type="entry name" value="GCD14"/>
    <property type="match status" value="1"/>
</dbReference>
<dbReference type="Pfam" id="PF14801">
    <property type="entry name" value="TrmI-like_N"/>
    <property type="match status" value="1"/>
</dbReference>
<evidence type="ECO:0000313" key="10">
    <source>
        <dbReference type="EMBL" id="CAB4773412.1"/>
    </source>
</evidence>
<name>A0A6J6VLW2_9ZZZZ</name>
<evidence type="ECO:0000313" key="8">
    <source>
        <dbReference type="EMBL" id="CAB4677015.1"/>
    </source>
</evidence>
<dbReference type="EMBL" id="CAEZXH010000008">
    <property type="protein sequence ID" value="CAB4677015.1"/>
    <property type="molecule type" value="Genomic_DNA"/>
</dbReference>
<evidence type="ECO:0000259" key="6">
    <source>
        <dbReference type="Pfam" id="PF08704"/>
    </source>
</evidence>
<dbReference type="PANTHER" id="PTHR12133:SF1">
    <property type="entry name" value="TRNA (ADENINE(58)-N(1))-METHYLTRANSFERASE, MITOCHONDRIAL"/>
    <property type="match status" value="1"/>
</dbReference>
<organism evidence="10">
    <name type="scientific">freshwater metagenome</name>
    <dbReference type="NCBI Taxonomy" id="449393"/>
    <lineage>
        <taxon>unclassified sequences</taxon>
        <taxon>metagenomes</taxon>
        <taxon>ecological metagenomes</taxon>
    </lineage>
</organism>
<evidence type="ECO:0000313" key="11">
    <source>
        <dbReference type="EMBL" id="CAB4870685.1"/>
    </source>
</evidence>
<dbReference type="Gene3D" id="3.40.50.150">
    <property type="entry name" value="Vaccinia Virus protein VP39"/>
    <property type="match status" value="1"/>
</dbReference>
<dbReference type="InterPro" id="IPR029063">
    <property type="entry name" value="SAM-dependent_MTases_sf"/>
</dbReference>
<dbReference type="InterPro" id="IPR049470">
    <property type="entry name" value="TRM61_C"/>
</dbReference>
<reference evidence="10" key="1">
    <citation type="submission" date="2020-05" db="EMBL/GenBank/DDBJ databases">
        <authorList>
            <person name="Chiriac C."/>
            <person name="Salcher M."/>
            <person name="Ghai R."/>
            <person name="Kavagutti S V."/>
        </authorList>
    </citation>
    <scope>NUCLEOTIDE SEQUENCE</scope>
</reference>
<dbReference type="EMBL" id="CAEZUJ010000002">
    <property type="protein sequence ID" value="CAB4589394.1"/>
    <property type="molecule type" value="Genomic_DNA"/>
</dbReference>
<evidence type="ECO:0000256" key="5">
    <source>
        <dbReference type="SAM" id="MobiDB-lite"/>
    </source>
</evidence>
<dbReference type="EMBL" id="CAFBPY010000036">
    <property type="protein sequence ID" value="CAB5035828.1"/>
    <property type="molecule type" value="Genomic_DNA"/>
</dbReference>
<dbReference type="PANTHER" id="PTHR12133">
    <property type="entry name" value="TRNA (ADENINE(58)-N(1))-METHYLTRANSFERASE"/>
    <property type="match status" value="1"/>
</dbReference>
<dbReference type="GO" id="GO:0030488">
    <property type="term" value="P:tRNA methylation"/>
    <property type="evidence" value="ECO:0007669"/>
    <property type="project" value="InterPro"/>
</dbReference>
<protein>
    <submittedName>
        <fullName evidence="10">Unannotated protein</fullName>
    </submittedName>
</protein>
<dbReference type="EMBL" id="CAEZYJ010000053">
    <property type="protein sequence ID" value="CAB4718681.1"/>
    <property type="molecule type" value="Genomic_DNA"/>
</dbReference>
<keyword evidence="3" id="KW-0949">S-adenosyl-L-methionine</keyword>
<dbReference type="Gene3D" id="3.10.330.20">
    <property type="match status" value="1"/>
</dbReference>
<evidence type="ECO:0000256" key="3">
    <source>
        <dbReference type="ARBA" id="ARBA00022691"/>
    </source>
</evidence>
<dbReference type="EMBL" id="CAFBLI010000068">
    <property type="protein sequence ID" value="CAB4870685.1"/>
    <property type="molecule type" value="Genomic_DNA"/>
</dbReference>
<dbReference type="FunFam" id="3.40.50.150:FF:000019">
    <property type="entry name" value="tRNA (adenine(58)-N(1))-methyltransferase TrmI"/>
    <property type="match status" value="1"/>
</dbReference>
<evidence type="ECO:0000313" key="7">
    <source>
        <dbReference type="EMBL" id="CAB4589394.1"/>
    </source>
</evidence>
<dbReference type="InterPro" id="IPR014816">
    <property type="entry name" value="tRNA_MeTrfase_Gcd14"/>
</dbReference>
<accession>A0A6J6VLW2</accession>
<keyword evidence="1" id="KW-0489">Methyltransferase</keyword>
<evidence type="ECO:0000313" key="9">
    <source>
        <dbReference type="EMBL" id="CAB4718681.1"/>
    </source>
</evidence>
<proteinExistence type="predicted"/>